<evidence type="ECO:0000313" key="1">
    <source>
        <dbReference type="EMBL" id="CAE7284545.1"/>
    </source>
</evidence>
<evidence type="ECO:0000313" key="2">
    <source>
        <dbReference type="Proteomes" id="UP000649617"/>
    </source>
</evidence>
<accession>A0A812N2T3</accession>
<protein>
    <submittedName>
        <fullName evidence="1">Uncharacterized protein</fullName>
    </submittedName>
</protein>
<reference evidence="1" key="1">
    <citation type="submission" date="2021-02" db="EMBL/GenBank/DDBJ databases">
        <authorList>
            <person name="Dougan E. K."/>
            <person name="Rhodes N."/>
            <person name="Thang M."/>
            <person name="Chan C."/>
        </authorList>
    </citation>
    <scope>NUCLEOTIDE SEQUENCE</scope>
</reference>
<proteinExistence type="predicted"/>
<name>A0A812N2T3_SYMPI</name>
<dbReference type="Proteomes" id="UP000649617">
    <property type="component" value="Unassembled WGS sequence"/>
</dbReference>
<feature type="non-terminal residue" evidence="1">
    <location>
        <position position="1"/>
    </location>
</feature>
<dbReference type="AlphaFoldDB" id="A0A812N2T3"/>
<sequence length="101" mass="11714">ISPAQQCRVAACGTIIGTESVEEYDADFTRRPRAWTIALDSNNQQQRRLHVEALWDNNKLRWVCHTVLTPTGDSKQRTRLTIDAWYQLCQKEDKRDKVKGL</sequence>
<comment type="caution">
    <text evidence="1">The sequence shown here is derived from an EMBL/GenBank/DDBJ whole genome shotgun (WGS) entry which is preliminary data.</text>
</comment>
<dbReference type="EMBL" id="CAJNIZ010009591">
    <property type="protein sequence ID" value="CAE7284545.1"/>
    <property type="molecule type" value="Genomic_DNA"/>
</dbReference>
<gene>
    <name evidence="1" type="ORF">SPIL2461_LOCUS6391</name>
</gene>
<keyword evidence="2" id="KW-1185">Reference proteome</keyword>
<organism evidence="1 2">
    <name type="scientific">Symbiodinium pilosum</name>
    <name type="common">Dinoflagellate</name>
    <dbReference type="NCBI Taxonomy" id="2952"/>
    <lineage>
        <taxon>Eukaryota</taxon>
        <taxon>Sar</taxon>
        <taxon>Alveolata</taxon>
        <taxon>Dinophyceae</taxon>
        <taxon>Suessiales</taxon>
        <taxon>Symbiodiniaceae</taxon>
        <taxon>Symbiodinium</taxon>
    </lineage>
</organism>